<accession>A0A5C4XT57</accession>
<comment type="caution">
    <text evidence="1">The sequence shown here is derived from an EMBL/GenBank/DDBJ whole genome shotgun (WGS) entry which is preliminary data.</text>
</comment>
<evidence type="ECO:0000313" key="2">
    <source>
        <dbReference type="Proteomes" id="UP000311605"/>
    </source>
</evidence>
<dbReference type="Proteomes" id="UP000311605">
    <property type="component" value="Unassembled WGS sequence"/>
</dbReference>
<dbReference type="OrthoDB" id="8386419at2"/>
<proteinExistence type="predicted"/>
<gene>
    <name evidence="1" type="ORF">FHP24_05880</name>
</gene>
<dbReference type="EMBL" id="VDMN01000001">
    <property type="protein sequence ID" value="TNM65770.1"/>
    <property type="molecule type" value="Genomic_DNA"/>
</dbReference>
<keyword evidence="2" id="KW-1185">Reference proteome</keyword>
<dbReference type="AlphaFoldDB" id="A0A5C4XT57"/>
<sequence>MDKKMVEATVKVEGERVPIGLMNVGQALDLASESGMKFSHPDGVAGETDQLLTRRELASLVAND</sequence>
<evidence type="ECO:0000313" key="1">
    <source>
        <dbReference type="EMBL" id="TNM65770.1"/>
    </source>
</evidence>
<organism evidence="1 2">
    <name type="scientific">Aliirhizobium smilacinae</name>
    <dbReference type="NCBI Taxonomy" id="1395944"/>
    <lineage>
        <taxon>Bacteria</taxon>
        <taxon>Pseudomonadati</taxon>
        <taxon>Pseudomonadota</taxon>
        <taxon>Alphaproteobacteria</taxon>
        <taxon>Hyphomicrobiales</taxon>
        <taxon>Rhizobiaceae</taxon>
        <taxon>Aliirhizobium</taxon>
    </lineage>
</organism>
<reference evidence="1 2" key="1">
    <citation type="submission" date="2019-06" db="EMBL/GenBank/DDBJ databases">
        <title>The draft genome of Rhizobium smilacinae PTYR-5.</title>
        <authorList>
            <person name="Liu L."/>
            <person name="Li L."/>
            <person name="Zhang X."/>
        </authorList>
    </citation>
    <scope>NUCLEOTIDE SEQUENCE [LARGE SCALE GENOMIC DNA]</scope>
    <source>
        <strain evidence="1 2">PTYR-5</strain>
    </source>
</reference>
<name>A0A5C4XT57_9HYPH</name>
<protein>
    <submittedName>
        <fullName evidence="1">Uncharacterized protein</fullName>
    </submittedName>
</protein>
<dbReference type="RefSeq" id="WP_139674160.1">
    <property type="nucleotide sequence ID" value="NZ_VDMN01000001.1"/>
</dbReference>